<evidence type="ECO:0000313" key="1">
    <source>
        <dbReference type="EMBL" id="WFG95729.1"/>
    </source>
</evidence>
<dbReference type="EMBL" id="CP096246">
    <property type="protein sequence ID" value="WFG95729.1"/>
    <property type="molecule type" value="Genomic_DNA"/>
</dbReference>
<keyword evidence="2" id="KW-1185">Reference proteome</keyword>
<accession>A0AAX3SWV0</accession>
<proteinExistence type="predicted"/>
<reference evidence="1 2" key="1">
    <citation type="submission" date="2022-04" db="EMBL/GenBank/DDBJ databases">
        <title>Whole genome of Spiroplasma citri.</title>
        <authorList>
            <person name="Khanchezar A."/>
            <person name="Izadpanah K."/>
            <person name="Taghavi M."/>
            <person name="Ghorbani A."/>
            <person name="Beven L."/>
        </authorList>
    </citation>
    <scope>NUCLEOTIDE SEQUENCE [LARGE SCALE GENOMIC DNA]</scope>
    <source>
        <strain evidence="1 2">D4</strain>
    </source>
</reference>
<dbReference type="AlphaFoldDB" id="A0AAX3SWV0"/>
<evidence type="ECO:0000313" key="2">
    <source>
        <dbReference type="Proteomes" id="UP001214629"/>
    </source>
</evidence>
<gene>
    <name evidence="1" type="ORF">M0C40_06405</name>
</gene>
<protein>
    <submittedName>
        <fullName evidence="1">Uncharacterized protein</fullName>
    </submittedName>
</protein>
<sequence>MAIVLKTFPNCNVEACDDGIIQDFFASFFVKDKNIIFLNEEKELIKDTLEIKLFLIIHIY</sequence>
<name>A0AAX3SWV0_SPICI</name>
<dbReference type="RefSeq" id="WP_277938214.1">
    <property type="nucleotide sequence ID" value="NZ_CP096246.1"/>
</dbReference>
<organism evidence="1 2">
    <name type="scientific">Spiroplasma citri</name>
    <dbReference type="NCBI Taxonomy" id="2133"/>
    <lineage>
        <taxon>Bacteria</taxon>
        <taxon>Bacillati</taxon>
        <taxon>Mycoplasmatota</taxon>
        <taxon>Mollicutes</taxon>
        <taxon>Entomoplasmatales</taxon>
        <taxon>Spiroplasmataceae</taxon>
        <taxon>Spiroplasma</taxon>
    </lineage>
</organism>
<dbReference type="Proteomes" id="UP001214629">
    <property type="component" value="Chromosome"/>
</dbReference>